<name>A0A504XWF7_LEIDO</name>
<evidence type="ECO:0000256" key="1">
    <source>
        <dbReference type="SAM" id="MobiDB-lite"/>
    </source>
</evidence>
<evidence type="ECO:0000313" key="2">
    <source>
        <dbReference type="EMBL" id="TPP49517.1"/>
    </source>
</evidence>
<dbReference type="AlphaFoldDB" id="A0A504XWF7"/>
<evidence type="ECO:0000313" key="3">
    <source>
        <dbReference type="Proteomes" id="UP000318821"/>
    </source>
</evidence>
<dbReference type="Proteomes" id="UP000318821">
    <property type="component" value="Unassembled WGS sequence"/>
</dbReference>
<comment type="caution">
    <text evidence="2">The sequence shown here is derived from an EMBL/GenBank/DDBJ whole genome shotgun (WGS) entry which is preliminary data.</text>
</comment>
<protein>
    <submittedName>
        <fullName evidence="2">Uncharacterized protein</fullName>
    </submittedName>
</protein>
<sequence length="126" mass="13745">MLALLVRRVRLSFTSVFGPCEVERKGESGRLAELAMPEEPPPTACITDLVAGLRRHADMPRNPATRCDTRRQVLLGGSRPTPEEPGWRAHTAAEDGPRPAPQRHLSAPGIPAMAGGRRWQHGVQTV</sequence>
<proteinExistence type="predicted"/>
<accession>A0A504XWF7</accession>
<gene>
    <name evidence="2" type="ORF">CGC20_18970</name>
</gene>
<feature type="compositionally biased region" description="Basic and acidic residues" evidence="1">
    <location>
        <begin position="81"/>
        <end position="97"/>
    </location>
</feature>
<organism evidence="2 3">
    <name type="scientific">Leishmania donovani</name>
    <dbReference type="NCBI Taxonomy" id="5661"/>
    <lineage>
        <taxon>Eukaryota</taxon>
        <taxon>Discoba</taxon>
        <taxon>Euglenozoa</taxon>
        <taxon>Kinetoplastea</taxon>
        <taxon>Metakinetoplastina</taxon>
        <taxon>Trypanosomatida</taxon>
        <taxon>Trypanosomatidae</taxon>
        <taxon>Leishmaniinae</taxon>
        <taxon>Leishmania</taxon>
    </lineage>
</organism>
<reference evidence="3" key="1">
    <citation type="submission" date="2019-02" db="EMBL/GenBank/DDBJ databases">
        <title>FDA dAtabase for Regulatory Grade micrObial Sequences (FDA-ARGOS): Supporting development and validation of Infectious Disease Dx tests.</title>
        <authorList>
            <person name="Duncan R."/>
            <person name="Fisher C."/>
            <person name="Tallon L."/>
            <person name="Sadzewicz L."/>
            <person name="Sengamalay N."/>
            <person name="Ott S."/>
            <person name="Godinez A."/>
            <person name="Nagaraj S."/>
            <person name="Vavikolanu K."/>
            <person name="Vyas G."/>
            <person name="Nadendla S."/>
            <person name="Aluvathingal J."/>
            <person name="Sichtig H."/>
        </authorList>
    </citation>
    <scope>NUCLEOTIDE SEQUENCE [LARGE SCALE GENOMIC DNA]</scope>
    <source>
        <strain evidence="3">FDAARGOS_360</strain>
    </source>
</reference>
<dbReference type="EMBL" id="RHLD01000001">
    <property type="protein sequence ID" value="TPP49517.1"/>
    <property type="molecule type" value="Genomic_DNA"/>
</dbReference>
<feature type="region of interest" description="Disordered" evidence="1">
    <location>
        <begin position="75"/>
        <end position="126"/>
    </location>
</feature>